<comment type="caution">
    <text evidence="1">The sequence shown here is derived from an EMBL/GenBank/DDBJ whole genome shotgun (WGS) entry which is preliminary data.</text>
</comment>
<dbReference type="EMBL" id="JASCXX010000113">
    <property type="protein sequence ID" value="MDI6451925.1"/>
    <property type="molecule type" value="Genomic_DNA"/>
</dbReference>
<reference evidence="1" key="1">
    <citation type="submission" date="2023-05" db="EMBL/GenBank/DDBJ databases">
        <title>Anaerotaeda fermentans gen. nov., sp. nov., a novel anaerobic planctomycete of the new family within the order Sedimentisphaerales isolated from Taman Peninsula, Russia.</title>
        <authorList>
            <person name="Khomyakova M.A."/>
            <person name="Merkel A.Y."/>
            <person name="Slobodkin A.I."/>
        </authorList>
    </citation>
    <scope>NUCLEOTIDE SEQUENCE</scope>
    <source>
        <strain evidence="1">M17dextr</strain>
    </source>
</reference>
<proteinExistence type="predicted"/>
<sequence length="129" mass="13913">VRGRVYPSTSGDGPPNDFRNDLTGGYLGGGFVRAMFVPSERLEWFLAPTVPAIQWGRVQYSRGGKDFAITDPVVQVTSPAIDKGARLPGFNDDYQGAAPDIGAFENGNAPLRFGREAASGFARAPWEIH</sequence>
<dbReference type="RefSeq" id="WP_349247329.1">
    <property type="nucleotide sequence ID" value="NZ_JASCXX010000113.1"/>
</dbReference>
<gene>
    <name evidence="1" type="ORF">QJ522_22895</name>
</gene>
<name>A0AAW6U502_9BACT</name>
<dbReference type="Gene3D" id="2.160.20.10">
    <property type="entry name" value="Single-stranded right-handed beta-helix, Pectin lyase-like"/>
    <property type="match status" value="1"/>
</dbReference>
<evidence type="ECO:0000313" key="1">
    <source>
        <dbReference type="EMBL" id="MDI6451925.1"/>
    </source>
</evidence>
<dbReference type="Proteomes" id="UP001431776">
    <property type="component" value="Unassembled WGS sequence"/>
</dbReference>
<organism evidence="1 2">
    <name type="scientific">Anaerobaca lacustris</name>
    <dbReference type="NCBI Taxonomy" id="3044600"/>
    <lineage>
        <taxon>Bacteria</taxon>
        <taxon>Pseudomonadati</taxon>
        <taxon>Planctomycetota</taxon>
        <taxon>Phycisphaerae</taxon>
        <taxon>Sedimentisphaerales</taxon>
        <taxon>Anaerobacaceae</taxon>
        <taxon>Anaerobaca</taxon>
    </lineage>
</organism>
<protein>
    <submittedName>
        <fullName evidence="1">Uncharacterized protein</fullName>
    </submittedName>
</protein>
<keyword evidence="2" id="KW-1185">Reference proteome</keyword>
<accession>A0AAW6U502</accession>
<dbReference type="AlphaFoldDB" id="A0AAW6U502"/>
<dbReference type="InterPro" id="IPR012334">
    <property type="entry name" value="Pectin_lyas_fold"/>
</dbReference>
<evidence type="ECO:0000313" key="2">
    <source>
        <dbReference type="Proteomes" id="UP001431776"/>
    </source>
</evidence>
<feature type="non-terminal residue" evidence="1">
    <location>
        <position position="1"/>
    </location>
</feature>